<feature type="region of interest" description="Disordered" evidence="1">
    <location>
        <begin position="133"/>
        <end position="189"/>
    </location>
</feature>
<gene>
    <name evidence="2" type="ORF">GGX14DRAFT_574007</name>
</gene>
<feature type="compositionally biased region" description="Polar residues" evidence="1">
    <location>
        <begin position="143"/>
        <end position="156"/>
    </location>
</feature>
<organism evidence="2 3">
    <name type="scientific">Mycena pura</name>
    <dbReference type="NCBI Taxonomy" id="153505"/>
    <lineage>
        <taxon>Eukaryota</taxon>
        <taxon>Fungi</taxon>
        <taxon>Dikarya</taxon>
        <taxon>Basidiomycota</taxon>
        <taxon>Agaricomycotina</taxon>
        <taxon>Agaricomycetes</taxon>
        <taxon>Agaricomycetidae</taxon>
        <taxon>Agaricales</taxon>
        <taxon>Marasmiineae</taxon>
        <taxon>Mycenaceae</taxon>
        <taxon>Mycena</taxon>
    </lineage>
</organism>
<dbReference type="AlphaFoldDB" id="A0AAD6Y5E6"/>
<dbReference type="EMBL" id="JARJCW010000077">
    <property type="protein sequence ID" value="KAJ7197536.1"/>
    <property type="molecule type" value="Genomic_DNA"/>
</dbReference>
<sequence length="278" mass="30279">MTKHKHTVEKPSTGPRQALIERVNYLGDLISHLPPSILEMTFSSPGVLHFSLDPDTLEDGGVFAAGSQALEVAFKLHQNNGEIKFGQRGAPAQSIVPFLKDIFKKLSPIEREAFEDAWLKRLVTAAKNAGAKIPGKSAPATKLPQTTSAVPPTHSLTPPVIEAAGTDSEGEQFPPQKRRHTATHVNSDTEVDSDIEITFPPAQSSSRALATLAVHAQTRADTAIPNTQAVDLKQNTQGTLEVFGWKKGWDSTGAKEHFLAKTSSQWRAKREEILVEER</sequence>
<evidence type="ECO:0000313" key="3">
    <source>
        <dbReference type="Proteomes" id="UP001219525"/>
    </source>
</evidence>
<proteinExistence type="predicted"/>
<name>A0AAD6Y5E6_9AGAR</name>
<comment type="caution">
    <text evidence="2">The sequence shown here is derived from an EMBL/GenBank/DDBJ whole genome shotgun (WGS) entry which is preliminary data.</text>
</comment>
<evidence type="ECO:0000313" key="2">
    <source>
        <dbReference type="EMBL" id="KAJ7197536.1"/>
    </source>
</evidence>
<keyword evidence="3" id="KW-1185">Reference proteome</keyword>
<protein>
    <submittedName>
        <fullName evidence="2">Uncharacterized protein</fullName>
    </submittedName>
</protein>
<reference evidence="2" key="1">
    <citation type="submission" date="2023-03" db="EMBL/GenBank/DDBJ databases">
        <title>Massive genome expansion in bonnet fungi (Mycena s.s.) driven by repeated elements and novel gene families across ecological guilds.</title>
        <authorList>
            <consortium name="Lawrence Berkeley National Laboratory"/>
            <person name="Harder C.B."/>
            <person name="Miyauchi S."/>
            <person name="Viragh M."/>
            <person name="Kuo A."/>
            <person name="Thoen E."/>
            <person name="Andreopoulos B."/>
            <person name="Lu D."/>
            <person name="Skrede I."/>
            <person name="Drula E."/>
            <person name="Henrissat B."/>
            <person name="Morin E."/>
            <person name="Kohler A."/>
            <person name="Barry K."/>
            <person name="LaButti K."/>
            <person name="Morin E."/>
            <person name="Salamov A."/>
            <person name="Lipzen A."/>
            <person name="Mereny Z."/>
            <person name="Hegedus B."/>
            <person name="Baldrian P."/>
            <person name="Stursova M."/>
            <person name="Weitz H."/>
            <person name="Taylor A."/>
            <person name="Grigoriev I.V."/>
            <person name="Nagy L.G."/>
            <person name="Martin F."/>
            <person name="Kauserud H."/>
        </authorList>
    </citation>
    <scope>NUCLEOTIDE SEQUENCE</scope>
    <source>
        <strain evidence="2">9144</strain>
    </source>
</reference>
<dbReference type="Proteomes" id="UP001219525">
    <property type="component" value="Unassembled WGS sequence"/>
</dbReference>
<evidence type="ECO:0000256" key="1">
    <source>
        <dbReference type="SAM" id="MobiDB-lite"/>
    </source>
</evidence>
<accession>A0AAD6Y5E6</accession>